<evidence type="ECO:0000313" key="1">
    <source>
        <dbReference type="EMBL" id="RPA85621.1"/>
    </source>
</evidence>
<protein>
    <submittedName>
        <fullName evidence="1">Uncharacterized protein</fullName>
    </submittedName>
</protein>
<reference evidence="1 2" key="1">
    <citation type="journal article" date="2018" name="Nat. Ecol. Evol.">
        <title>Pezizomycetes genomes reveal the molecular basis of ectomycorrhizal truffle lifestyle.</title>
        <authorList>
            <person name="Murat C."/>
            <person name="Payen T."/>
            <person name="Noel B."/>
            <person name="Kuo A."/>
            <person name="Morin E."/>
            <person name="Chen J."/>
            <person name="Kohler A."/>
            <person name="Krizsan K."/>
            <person name="Balestrini R."/>
            <person name="Da Silva C."/>
            <person name="Montanini B."/>
            <person name="Hainaut M."/>
            <person name="Levati E."/>
            <person name="Barry K.W."/>
            <person name="Belfiori B."/>
            <person name="Cichocki N."/>
            <person name="Clum A."/>
            <person name="Dockter R.B."/>
            <person name="Fauchery L."/>
            <person name="Guy J."/>
            <person name="Iotti M."/>
            <person name="Le Tacon F."/>
            <person name="Lindquist E.A."/>
            <person name="Lipzen A."/>
            <person name="Malagnac F."/>
            <person name="Mello A."/>
            <person name="Molinier V."/>
            <person name="Miyauchi S."/>
            <person name="Poulain J."/>
            <person name="Riccioni C."/>
            <person name="Rubini A."/>
            <person name="Sitrit Y."/>
            <person name="Splivallo R."/>
            <person name="Traeger S."/>
            <person name="Wang M."/>
            <person name="Zifcakova L."/>
            <person name="Wipf D."/>
            <person name="Zambonelli A."/>
            <person name="Paolocci F."/>
            <person name="Nowrousian M."/>
            <person name="Ottonello S."/>
            <person name="Baldrian P."/>
            <person name="Spatafora J.W."/>
            <person name="Henrissat B."/>
            <person name="Nagy L.G."/>
            <person name="Aury J.M."/>
            <person name="Wincker P."/>
            <person name="Grigoriev I.V."/>
            <person name="Bonfante P."/>
            <person name="Martin F.M."/>
        </authorList>
    </citation>
    <scope>NUCLEOTIDE SEQUENCE [LARGE SCALE GENOMIC DNA]</scope>
    <source>
        <strain evidence="1 2">RN42</strain>
    </source>
</reference>
<name>A0A3N4IN52_ASCIM</name>
<accession>A0A3N4IN52</accession>
<keyword evidence="2" id="KW-1185">Reference proteome</keyword>
<dbReference type="AlphaFoldDB" id="A0A3N4IN52"/>
<proteinExistence type="predicted"/>
<dbReference type="EMBL" id="ML119653">
    <property type="protein sequence ID" value="RPA85621.1"/>
    <property type="molecule type" value="Genomic_DNA"/>
</dbReference>
<sequence length="253" mass="29773">MNPHHCYITPLPNELLMNIFEFVSPSTEFPKFDLSQPGLLPKTNYHPLTAISLDSSRFYMIATPLIWQRIALFTNKDVKDLIERTKASPHLIQYIHLVERWNSSYIFYKDGRYASPRKQSLSHILSVLHQWDKSGSLAAHRHTVIRFRIKIHANGFLKDWIPENWEERVYKSCGLRVDSLHGLNVYFKSFRAEFKWIAWCPSKHRGNYYGPWGTCYDRGVWTHATHKSQLPWNEKPAWVNRLLDASVQHIKGL</sequence>
<dbReference type="Proteomes" id="UP000275078">
    <property type="component" value="Unassembled WGS sequence"/>
</dbReference>
<gene>
    <name evidence="1" type="ORF">BJ508DRAFT_373594</name>
</gene>
<organism evidence="1 2">
    <name type="scientific">Ascobolus immersus RN42</name>
    <dbReference type="NCBI Taxonomy" id="1160509"/>
    <lineage>
        <taxon>Eukaryota</taxon>
        <taxon>Fungi</taxon>
        <taxon>Dikarya</taxon>
        <taxon>Ascomycota</taxon>
        <taxon>Pezizomycotina</taxon>
        <taxon>Pezizomycetes</taxon>
        <taxon>Pezizales</taxon>
        <taxon>Ascobolaceae</taxon>
        <taxon>Ascobolus</taxon>
    </lineage>
</organism>
<evidence type="ECO:0000313" key="2">
    <source>
        <dbReference type="Proteomes" id="UP000275078"/>
    </source>
</evidence>